<accession>A0A699S9W4</accession>
<feature type="compositionally biased region" description="Basic and acidic residues" evidence="1">
    <location>
        <begin position="1"/>
        <end position="10"/>
    </location>
</feature>
<feature type="region of interest" description="Disordered" evidence="1">
    <location>
        <begin position="1"/>
        <end position="41"/>
    </location>
</feature>
<gene>
    <name evidence="2" type="ORF">Tci_866316</name>
</gene>
<protein>
    <submittedName>
        <fullName evidence="2">Uncharacterized protein</fullName>
    </submittedName>
</protein>
<reference evidence="2" key="1">
    <citation type="journal article" date="2019" name="Sci. Rep.">
        <title>Draft genome of Tanacetum cinerariifolium, the natural source of mosquito coil.</title>
        <authorList>
            <person name="Yamashiro T."/>
            <person name="Shiraishi A."/>
            <person name="Satake H."/>
            <person name="Nakayama K."/>
        </authorList>
    </citation>
    <scope>NUCLEOTIDE SEQUENCE</scope>
</reference>
<comment type="caution">
    <text evidence="2">The sequence shown here is derived from an EMBL/GenBank/DDBJ whole genome shotgun (WGS) entry which is preliminary data.</text>
</comment>
<feature type="non-terminal residue" evidence="2">
    <location>
        <position position="82"/>
    </location>
</feature>
<name>A0A699S9W4_TANCI</name>
<dbReference type="EMBL" id="BKCJ011148214">
    <property type="protein sequence ID" value="GFC94346.1"/>
    <property type="molecule type" value="Genomic_DNA"/>
</dbReference>
<evidence type="ECO:0000256" key="1">
    <source>
        <dbReference type="SAM" id="MobiDB-lite"/>
    </source>
</evidence>
<feature type="compositionally biased region" description="Basic and acidic residues" evidence="1">
    <location>
        <begin position="17"/>
        <end position="41"/>
    </location>
</feature>
<proteinExistence type="predicted"/>
<sequence>MDSKVKKDEAAITQESSSKRAGDDLEQENAKKQRVEEDNDSAKLNRCLEIVLDDGEDVTIEAIHLSIKTPIINYKIYKEGKK</sequence>
<evidence type="ECO:0000313" key="2">
    <source>
        <dbReference type="EMBL" id="GFC94346.1"/>
    </source>
</evidence>
<dbReference type="AlphaFoldDB" id="A0A699S9W4"/>
<organism evidence="2">
    <name type="scientific">Tanacetum cinerariifolium</name>
    <name type="common">Dalmatian daisy</name>
    <name type="synonym">Chrysanthemum cinerariifolium</name>
    <dbReference type="NCBI Taxonomy" id="118510"/>
    <lineage>
        <taxon>Eukaryota</taxon>
        <taxon>Viridiplantae</taxon>
        <taxon>Streptophyta</taxon>
        <taxon>Embryophyta</taxon>
        <taxon>Tracheophyta</taxon>
        <taxon>Spermatophyta</taxon>
        <taxon>Magnoliopsida</taxon>
        <taxon>eudicotyledons</taxon>
        <taxon>Gunneridae</taxon>
        <taxon>Pentapetalae</taxon>
        <taxon>asterids</taxon>
        <taxon>campanulids</taxon>
        <taxon>Asterales</taxon>
        <taxon>Asteraceae</taxon>
        <taxon>Asteroideae</taxon>
        <taxon>Anthemideae</taxon>
        <taxon>Anthemidinae</taxon>
        <taxon>Tanacetum</taxon>
    </lineage>
</organism>